<dbReference type="InterPro" id="IPR036400">
    <property type="entry name" value="Cyt_B5-like_heme/steroid_sf"/>
</dbReference>
<dbReference type="AlphaFoldDB" id="G2X893"/>
<reference evidence="2 3" key="1">
    <citation type="submission" date="2008-03" db="EMBL/GenBank/DDBJ databases">
        <title>The Genome Sequence of Verticillium dahliae VdLs.17.</title>
        <authorList>
            <consortium name="The Broad Institute Genome Sequencing Platform"/>
            <person name="Ma L.-J.J."/>
            <person name="Klosterman S.J."/>
            <person name="Subbarao K."/>
            <person name="Dobinson K."/>
            <person name="Veronese P."/>
            <person name="Kang S."/>
            <person name="Gold S.E."/>
            <person name="Young S."/>
            <person name="Jaffe D."/>
            <person name="Gnerre S."/>
            <person name="Berlin A."/>
            <person name="Heiman D."/>
            <person name="Hepburn T."/>
            <person name="Sykes S."/>
            <person name="Alvarado L."/>
            <person name="Kodira C.D."/>
            <person name="Lander E."/>
            <person name="Galagan J."/>
            <person name="Nusbaum C."/>
            <person name="Birren B."/>
        </authorList>
    </citation>
    <scope>NUCLEOTIDE SEQUENCE [LARGE SCALE GENOMIC DNA]</scope>
    <source>
        <strain evidence="3">VdLs.17 / ATCC MYA-4575 / FGSC 10137</strain>
    </source>
</reference>
<dbReference type="STRING" id="498257.G2X893"/>
<dbReference type="RefSeq" id="XP_009657343.1">
    <property type="nucleotide sequence ID" value="XM_009659048.1"/>
</dbReference>
<organism evidence="2 3">
    <name type="scientific">Verticillium dahliae (strain VdLs.17 / ATCC MYA-4575 / FGSC 10137)</name>
    <name type="common">Verticillium wilt</name>
    <dbReference type="NCBI Taxonomy" id="498257"/>
    <lineage>
        <taxon>Eukaryota</taxon>
        <taxon>Fungi</taxon>
        <taxon>Dikarya</taxon>
        <taxon>Ascomycota</taxon>
        <taxon>Pezizomycotina</taxon>
        <taxon>Sordariomycetes</taxon>
        <taxon>Hypocreomycetidae</taxon>
        <taxon>Glomerellales</taxon>
        <taxon>Plectosphaerellaceae</taxon>
        <taxon>Verticillium</taxon>
    </lineage>
</organism>
<dbReference type="OrthoDB" id="260091at2759"/>
<dbReference type="Gene3D" id="3.10.120.10">
    <property type="entry name" value="Cytochrome b5-like heme/steroid binding domain"/>
    <property type="match status" value="1"/>
</dbReference>
<protein>
    <recommendedName>
        <fullName evidence="1">Cytochrome b5 heme-binding domain-containing protein</fullName>
    </recommendedName>
</protein>
<sequence length="60" mass="6829">MGRDDVILPREVEALIAEGQTIVVFEEYVLRLDSWLERHPGGRLAILHMVGRDATDEIKV</sequence>
<evidence type="ECO:0000259" key="1">
    <source>
        <dbReference type="Pfam" id="PF00173"/>
    </source>
</evidence>
<dbReference type="Proteomes" id="UP000001611">
    <property type="component" value="Unassembled WGS sequence"/>
</dbReference>
<dbReference type="InParanoid" id="G2X893"/>
<proteinExistence type="predicted"/>
<dbReference type="InterPro" id="IPR001199">
    <property type="entry name" value="Cyt_B5-like_heme/steroid-bd"/>
</dbReference>
<evidence type="ECO:0000313" key="3">
    <source>
        <dbReference type="Proteomes" id="UP000001611"/>
    </source>
</evidence>
<dbReference type="KEGG" id="vda:VDAG_06034"/>
<feature type="domain" description="Cytochrome b5 heme-binding" evidence="1">
    <location>
        <begin position="10"/>
        <end position="59"/>
    </location>
</feature>
<dbReference type="Pfam" id="PF00173">
    <property type="entry name" value="Cyt-b5"/>
    <property type="match status" value="1"/>
</dbReference>
<dbReference type="GeneID" id="20707497"/>
<dbReference type="HOGENOM" id="CLU_2833085_0_0_1"/>
<dbReference type="EMBL" id="DS572707">
    <property type="protein sequence ID" value="EGY15180.1"/>
    <property type="molecule type" value="Genomic_DNA"/>
</dbReference>
<dbReference type="OMA" id="HHVLNIP"/>
<dbReference type="SUPFAM" id="SSF55856">
    <property type="entry name" value="Cytochrome b5-like heme/steroid binding domain"/>
    <property type="match status" value="1"/>
</dbReference>
<evidence type="ECO:0000313" key="2">
    <source>
        <dbReference type="EMBL" id="EGY15180.1"/>
    </source>
</evidence>
<name>G2X893_VERDV</name>
<gene>
    <name evidence="2" type="ORF">VDAG_06034</name>
</gene>
<keyword evidence="3" id="KW-1185">Reference proteome</keyword>
<reference evidence="3" key="2">
    <citation type="journal article" date="2011" name="PLoS Pathog.">
        <title>Comparative genomics yields insights into niche adaptation of plant vascular wilt pathogens.</title>
        <authorList>
            <person name="Klosterman S.J."/>
            <person name="Subbarao K.V."/>
            <person name="Kang S."/>
            <person name="Veronese P."/>
            <person name="Gold S.E."/>
            <person name="Thomma B.P.H.J."/>
            <person name="Chen Z."/>
            <person name="Henrissat B."/>
            <person name="Lee Y.-H."/>
            <person name="Park J."/>
            <person name="Garcia-Pedrajas M.D."/>
            <person name="Barbara D.J."/>
            <person name="Anchieta A."/>
            <person name="de Jonge R."/>
            <person name="Santhanam P."/>
            <person name="Maruthachalam K."/>
            <person name="Atallah Z."/>
            <person name="Amyotte S.G."/>
            <person name="Paz Z."/>
            <person name="Inderbitzin P."/>
            <person name="Hayes R.J."/>
            <person name="Heiman D.I."/>
            <person name="Young S."/>
            <person name="Zeng Q."/>
            <person name="Engels R."/>
            <person name="Galagan J."/>
            <person name="Cuomo C.A."/>
            <person name="Dobinson K.F."/>
            <person name="Ma L.-J."/>
        </authorList>
    </citation>
    <scope>NUCLEOTIDE SEQUENCE [LARGE SCALE GENOMIC DNA]</scope>
    <source>
        <strain evidence="3">VdLs.17 / ATCC MYA-4575 / FGSC 10137</strain>
    </source>
</reference>
<accession>G2X893</accession>